<evidence type="ECO:0000256" key="8">
    <source>
        <dbReference type="SAM" id="MobiDB-lite"/>
    </source>
</evidence>
<sequence>MSGDLTLPPSGDQGTIVGAPLPEAPPPLARSIEPVRIPDPRGPRRAAFALTPLADVMFQLLIFFMLSSSLAPYALIPLGAPSAPQSTNAPAEASQGGGSASRVIWHVSAGEVRSGEATLPLASLRDVVDALKAEGLEEILLFTTPMATTQDVATVLEVVQVANVARVRLIGRPKG</sequence>
<proteinExistence type="inferred from homology"/>
<dbReference type="InterPro" id="IPR003400">
    <property type="entry name" value="ExbD"/>
</dbReference>
<keyword evidence="7" id="KW-0813">Transport</keyword>
<evidence type="ECO:0000256" key="4">
    <source>
        <dbReference type="ARBA" id="ARBA00022692"/>
    </source>
</evidence>
<evidence type="ECO:0000256" key="2">
    <source>
        <dbReference type="ARBA" id="ARBA00005811"/>
    </source>
</evidence>
<dbReference type="EMBL" id="JADQAZ010000001">
    <property type="protein sequence ID" value="MBT0957251.1"/>
    <property type="molecule type" value="Genomic_DNA"/>
</dbReference>
<keyword evidence="5" id="KW-1133">Transmembrane helix</keyword>
<keyword evidence="3" id="KW-1003">Cell membrane</keyword>
<evidence type="ECO:0000256" key="3">
    <source>
        <dbReference type="ARBA" id="ARBA00022475"/>
    </source>
</evidence>
<comment type="caution">
    <text evidence="9">The sequence shown here is derived from an EMBL/GenBank/DDBJ whole genome shotgun (WGS) entry which is preliminary data.</text>
</comment>
<dbReference type="RefSeq" id="WP_327793427.1">
    <property type="nucleotide sequence ID" value="NZ_JADQAZ010000001.1"/>
</dbReference>
<reference evidence="9 10" key="1">
    <citation type="journal article" date="2021" name="Arch. Microbiol.">
        <title>Harenicola maris gen. nov., sp. nov. isolated from the Sea of Japan shallow sediments.</title>
        <authorList>
            <person name="Romanenko L.A."/>
            <person name="Kurilenko V.V."/>
            <person name="Chernysheva N.Y."/>
            <person name="Tekutyeva L.A."/>
            <person name="Velansky P.V."/>
            <person name="Svetashev V.I."/>
            <person name="Isaeva M.P."/>
        </authorList>
    </citation>
    <scope>NUCLEOTIDE SEQUENCE [LARGE SCALE GENOMIC DNA]</scope>
    <source>
        <strain evidence="9 10">KMM 3653</strain>
    </source>
</reference>
<evidence type="ECO:0000313" key="10">
    <source>
        <dbReference type="Proteomes" id="UP001315686"/>
    </source>
</evidence>
<evidence type="ECO:0000313" key="9">
    <source>
        <dbReference type="EMBL" id="MBT0957251.1"/>
    </source>
</evidence>
<dbReference type="Proteomes" id="UP001315686">
    <property type="component" value="Unassembled WGS sequence"/>
</dbReference>
<dbReference type="Pfam" id="PF02472">
    <property type="entry name" value="ExbD"/>
    <property type="match status" value="1"/>
</dbReference>
<organism evidence="9 10">
    <name type="scientific">Harenicola maris</name>
    <dbReference type="NCBI Taxonomy" id="2841044"/>
    <lineage>
        <taxon>Bacteria</taxon>
        <taxon>Pseudomonadati</taxon>
        <taxon>Pseudomonadota</taxon>
        <taxon>Alphaproteobacteria</taxon>
        <taxon>Rhodobacterales</taxon>
        <taxon>Paracoccaceae</taxon>
        <taxon>Harenicola</taxon>
    </lineage>
</organism>
<dbReference type="AlphaFoldDB" id="A0AAP2G7G2"/>
<keyword evidence="7" id="KW-0653">Protein transport</keyword>
<comment type="subcellular location">
    <subcellularLocation>
        <location evidence="1">Cell membrane</location>
        <topology evidence="1">Single-pass membrane protein</topology>
    </subcellularLocation>
    <subcellularLocation>
        <location evidence="7">Cell membrane</location>
        <topology evidence="7">Single-pass type II membrane protein</topology>
    </subcellularLocation>
</comment>
<keyword evidence="4 7" id="KW-0812">Transmembrane</keyword>
<dbReference type="GO" id="GO:0022857">
    <property type="term" value="F:transmembrane transporter activity"/>
    <property type="evidence" value="ECO:0007669"/>
    <property type="project" value="InterPro"/>
</dbReference>
<evidence type="ECO:0000256" key="6">
    <source>
        <dbReference type="ARBA" id="ARBA00023136"/>
    </source>
</evidence>
<evidence type="ECO:0000256" key="5">
    <source>
        <dbReference type="ARBA" id="ARBA00022989"/>
    </source>
</evidence>
<accession>A0AAP2G7G2</accession>
<dbReference type="GO" id="GO:0005886">
    <property type="term" value="C:plasma membrane"/>
    <property type="evidence" value="ECO:0007669"/>
    <property type="project" value="UniProtKB-SubCell"/>
</dbReference>
<keyword evidence="6" id="KW-0472">Membrane</keyword>
<protein>
    <submittedName>
        <fullName evidence="9">Biopolymer transporter ExbD</fullName>
    </submittedName>
</protein>
<gene>
    <name evidence="9" type="ORF">IV417_07635</name>
</gene>
<feature type="region of interest" description="Disordered" evidence="8">
    <location>
        <begin position="1"/>
        <end position="36"/>
    </location>
</feature>
<evidence type="ECO:0000256" key="7">
    <source>
        <dbReference type="RuleBase" id="RU003879"/>
    </source>
</evidence>
<evidence type="ECO:0000256" key="1">
    <source>
        <dbReference type="ARBA" id="ARBA00004162"/>
    </source>
</evidence>
<name>A0AAP2G7G2_9RHOB</name>
<comment type="similarity">
    <text evidence="2 7">Belongs to the ExbD/TolR family.</text>
</comment>
<dbReference type="GO" id="GO:0015031">
    <property type="term" value="P:protein transport"/>
    <property type="evidence" value="ECO:0007669"/>
    <property type="project" value="UniProtKB-KW"/>
</dbReference>
<keyword evidence="10" id="KW-1185">Reference proteome</keyword>